<keyword evidence="6" id="KW-1015">Disulfide bond</keyword>
<dbReference type="PROSITE" id="PS50835">
    <property type="entry name" value="IG_LIKE"/>
    <property type="match status" value="3"/>
</dbReference>
<dbReference type="InterPro" id="IPR003599">
    <property type="entry name" value="Ig_sub"/>
</dbReference>
<dbReference type="GO" id="GO:0043005">
    <property type="term" value="C:neuron projection"/>
    <property type="evidence" value="ECO:0007669"/>
    <property type="project" value="TreeGrafter"/>
</dbReference>
<evidence type="ECO:0000256" key="7">
    <source>
        <dbReference type="ARBA" id="ARBA00023180"/>
    </source>
</evidence>
<keyword evidence="5" id="KW-0472">Membrane</keyword>
<keyword evidence="8" id="KW-0393">Immunoglobulin domain</keyword>
<feature type="domain" description="Ig-like" evidence="10">
    <location>
        <begin position="135"/>
        <end position="222"/>
    </location>
</feature>
<organism evidence="11">
    <name type="scientific">Caligus rogercresseyi</name>
    <name type="common">Sea louse</name>
    <dbReference type="NCBI Taxonomy" id="217165"/>
    <lineage>
        <taxon>Eukaryota</taxon>
        <taxon>Metazoa</taxon>
        <taxon>Ecdysozoa</taxon>
        <taxon>Arthropoda</taxon>
        <taxon>Crustacea</taxon>
        <taxon>Multicrustacea</taxon>
        <taxon>Hexanauplia</taxon>
        <taxon>Copepoda</taxon>
        <taxon>Siphonostomatoida</taxon>
        <taxon>Caligidae</taxon>
        <taxon>Caligus</taxon>
    </lineage>
</organism>
<evidence type="ECO:0000256" key="1">
    <source>
        <dbReference type="ARBA" id="ARBA00004236"/>
    </source>
</evidence>
<evidence type="ECO:0000259" key="10">
    <source>
        <dbReference type="PROSITE" id="PS50835"/>
    </source>
</evidence>
<dbReference type="InterPro" id="IPR003598">
    <property type="entry name" value="Ig_sub2"/>
</dbReference>
<dbReference type="InterPro" id="IPR013098">
    <property type="entry name" value="Ig_I-set"/>
</dbReference>
<evidence type="ECO:0000256" key="9">
    <source>
        <dbReference type="SAM" id="SignalP"/>
    </source>
</evidence>
<dbReference type="SUPFAM" id="SSF48726">
    <property type="entry name" value="Immunoglobulin"/>
    <property type="match status" value="3"/>
</dbReference>
<dbReference type="SMART" id="SM00409">
    <property type="entry name" value="IG"/>
    <property type="match status" value="3"/>
</dbReference>
<dbReference type="PANTHER" id="PTHR12231:SF220">
    <property type="entry name" value="LACHESIN"/>
    <property type="match status" value="1"/>
</dbReference>
<sequence length="363" mass="41379">MDTLLVFFLSFLSLVHFNVCQQRRPTISYITQPEIVKDIGGDAQMNCSVHYAQEYPVVWMKLDPVDRNNDLTITTSQTMVLNDPRFTIILDKNSSTYTLGINDIQETEAAVYQCQVIISLIDKEVAEVPLIVRRPPIISDNSTRSVVVLAGQKVELRCYASGYPPPTIYWRRQDNAILPTNTSVFKGNILKFEKVKNDHRGTYYCVATNVVGTGARRNIYVEVEFAPEIEIPRQRLGQALQFDAELVCSIDAYPAPAIEWFKNRKKLQNSQHYRISHYPNSDINTLTRLRVITIEKKQYSNYTCRATNTLGDSSGRVELFETVVPICPPACGDYTYSSQGLKINVPRTLFHAVFLALLRYFLQ</sequence>
<dbReference type="AlphaFoldDB" id="C1BQK6"/>
<dbReference type="Pfam" id="PF13927">
    <property type="entry name" value="Ig_3"/>
    <property type="match status" value="1"/>
</dbReference>
<evidence type="ECO:0000256" key="8">
    <source>
        <dbReference type="ARBA" id="ARBA00023319"/>
    </source>
</evidence>
<dbReference type="PANTHER" id="PTHR12231">
    <property type="entry name" value="CTX-RELATED TYPE I TRANSMEMBRANE PROTEIN"/>
    <property type="match status" value="1"/>
</dbReference>
<keyword evidence="4" id="KW-0677">Repeat</keyword>
<name>C1BQK6_CALRO</name>
<evidence type="ECO:0000256" key="5">
    <source>
        <dbReference type="ARBA" id="ARBA00023136"/>
    </source>
</evidence>
<proteinExistence type="evidence at transcript level"/>
<comment type="subcellular location">
    <subcellularLocation>
        <location evidence="1">Cell membrane</location>
    </subcellularLocation>
</comment>
<dbReference type="Pfam" id="PF07686">
    <property type="entry name" value="V-set"/>
    <property type="match status" value="1"/>
</dbReference>
<feature type="signal peptide" evidence="9">
    <location>
        <begin position="1"/>
        <end position="17"/>
    </location>
</feature>
<dbReference type="SMART" id="SM00408">
    <property type="entry name" value="IGc2"/>
    <property type="match status" value="2"/>
</dbReference>
<dbReference type="EMBL" id="BT076885">
    <property type="protein sequence ID" value="ACO11309.1"/>
    <property type="molecule type" value="mRNA"/>
</dbReference>
<keyword evidence="3 9" id="KW-0732">Signal</keyword>
<dbReference type="InterPro" id="IPR051170">
    <property type="entry name" value="Neural/epithelial_adhesion"/>
</dbReference>
<evidence type="ECO:0000256" key="3">
    <source>
        <dbReference type="ARBA" id="ARBA00022729"/>
    </source>
</evidence>
<evidence type="ECO:0000256" key="4">
    <source>
        <dbReference type="ARBA" id="ARBA00022737"/>
    </source>
</evidence>
<feature type="domain" description="Ig-like" evidence="10">
    <location>
        <begin position="227"/>
        <end position="320"/>
    </location>
</feature>
<evidence type="ECO:0000256" key="2">
    <source>
        <dbReference type="ARBA" id="ARBA00022475"/>
    </source>
</evidence>
<dbReference type="GO" id="GO:0005886">
    <property type="term" value="C:plasma membrane"/>
    <property type="evidence" value="ECO:0007669"/>
    <property type="project" value="UniProtKB-SubCell"/>
</dbReference>
<feature type="domain" description="Ig-like" evidence="10">
    <location>
        <begin position="25"/>
        <end position="126"/>
    </location>
</feature>
<dbReference type="Gene3D" id="2.60.40.10">
    <property type="entry name" value="Immunoglobulins"/>
    <property type="match status" value="3"/>
</dbReference>
<gene>
    <name evidence="11" type="primary">LACH</name>
</gene>
<keyword evidence="2" id="KW-1003">Cell membrane</keyword>
<dbReference type="PIRSF" id="PIRSF000615">
    <property type="entry name" value="TyrPK_CSF1-R"/>
    <property type="match status" value="1"/>
</dbReference>
<dbReference type="CDD" id="cd00096">
    <property type="entry name" value="Ig"/>
    <property type="match status" value="1"/>
</dbReference>
<protein>
    <submittedName>
        <fullName evidence="11">Lachesin</fullName>
    </submittedName>
</protein>
<dbReference type="InterPro" id="IPR007110">
    <property type="entry name" value="Ig-like_dom"/>
</dbReference>
<feature type="chain" id="PRO_5002907389" evidence="9">
    <location>
        <begin position="18"/>
        <end position="363"/>
    </location>
</feature>
<dbReference type="InterPro" id="IPR013106">
    <property type="entry name" value="Ig_V-set"/>
</dbReference>
<dbReference type="GO" id="GO:0098609">
    <property type="term" value="P:cell-cell adhesion"/>
    <property type="evidence" value="ECO:0007669"/>
    <property type="project" value="UniProtKB-ARBA"/>
</dbReference>
<dbReference type="InterPro" id="IPR013783">
    <property type="entry name" value="Ig-like_fold"/>
</dbReference>
<evidence type="ECO:0000313" key="11">
    <source>
        <dbReference type="EMBL" id="ACO11309.1"/>
    </source>
</evidence>
<dbReference type="Pfam" id="PF07679">
    <property type="entry name" value="I-set"/>
    <property type="match status" value="1"/>
</dbReference>
<keyword evidence="7" id="KW-0325">Glycoprotein</keyword>
<dbReference type="FunFam" id="2.60.40.10:FF:000005">
    <property type="entry name" value="Neuronal cell adhesion molecule"/>
    <property type="match status" value="1"/>
</dbReference>
<evidence type="ECO:0000256" key="6">
    <source>
        <dbReference type="ARBA" id="ARBA00023157"/>
    </source>
</evidence>
<reference evidence="11" key="1">
    <citation type="submission" date="2009-03" db="EMBL/GenBank/DDBJ databases">
        <title>Caligus rogercresseyi ESTs and full-length cDNAs.</title>
        <authorList>
            <person name="Yasuike M."/>
            <person name="von Schalburg K."/>
            <person name="Cooper G."/>
            <person name="Leong J."/>
            <person name="Jones S.R.M."/>
            <person name="Koop B.F."/>
        </authorList>
    </citation>
    <scope>NUCLEOTIDE SEQUENCE</scope>
    <source>
        <tissue evidence="11">Whole tissue</tissue>
    </source>
</reference>
<dbReference type="InterPro" id="IPR036179">
    <property type="entry name" value="Ig-like_dom_sf"/>
</dbReference>
<accession>C1BQK6</accession>